<gene>
    <name evidence="1" type="ORF">PCAMFM013_S010g000076</name>
</gene>
<dbReference type="AlphaFoldDB" id="A0A0G4PBD4"/>
<organism evidence="1 2">
    <name type="scientific">Penicillium camemberti (strain FM 013)</name>
    <dbReference type="NCBI Taxonomy" id="1429867"/>
    <lineage>
        <taxon>Eukaryota</taxon>
        <taxon>Fungi</taxon>
        <taxon>Dikarya</taxon>
        <taxon>Ascomycota</taxon>
        <taxon>Pezizomycotina</taxon>
        <taxon>Eurotiomycetes</taxon>
        <taxon>Eurotiomycetidae</taxon>
        <taxon>Eurotiales</taxon>
        <taxon>Aspergillaceae</taxon>
        <taxon>Penicillium</taxon>
    </lineage>
</organism>
<proteinExistence type="predicted"/>
<evidence type="ECO:0000313" key="2">
    <source>
        <dbReference type="Proteomes" id="UP000053732"/>
    </source>
</evidence>
<reference evidence="1 2" key="1">
    <citation type="journal article" date="2014" name="Nat. Commun.">
        <title>Multiple recent horizontal transfers of a large genomic region in cheese making fungi.</title>
        <authorList>
            <person name="Cheeseman K."/>
            <person name="Ropars J."/>
            <person name="Renault P."/>
            <person name="Dupont J."/>
            <person name="Gouzy J."/>
            <person name="Branca A."/>
            <person name="Abraham A.L."/>
            <person name="Ceppi M."/>
            <person name="Conseiller E."/>
            <person name="Debuchy R."/>
            <person name="Malagnac F."/>
            <person name="Goarin A."/>
            <person name="Silar P."/>
            <person name="Lacoste S."/>
            <person name="Sallet E."/>
            <person name="Bensimon A."/>
            <person name="Giraud T."/>
            <person name="Brygoo Y."/>
        </authorList>
    </citation>
    <scope>NUCLEOTIDE SEQUENCE [LARGE SCALE GENOMIC DNA]</scope>
    <source>
        <strain evidence="2">FM 013</strain>
    </source>
</reference>
<dbReference type="STRING" id="1429867.A0A0G4PBD4"/>
<dbReference type="EMBL" id="HG793143">
    <property type="protein sequence ID" value="CRL23638.1"/>
    <property type="molecule type" value="Genomic_DNA"/>
</dbReference>
<sequence length="126" mass="14231">MSLITRLLLSNLLGYESPESVAVTSAAERKDMEMIDNKANSLVWATGCTSWFIDETTGQNTIIYPDYEFKFWFRSVLVPWKDMVTRSGHQEWSPHASRNHPAPCSCSCSYVCSFGYCGWSPIFGQG</sequence>
<accession>A0A0G4PBD4</accession>
<protein>
    <submittedName>
        <fullName evidence="1">Str. FM013</fullName>
    </submittedName>
</protein>
<evidence type="ECO:0000313" key="1">
    <source>
        <dbReference type="EMBL" id="CRL23638.1"/>
    </source>
</evidence>
<dbReference type="Proteomes" id="UP000053732">
    <property type="component" value="Unassembled WGS sequence"/>
</dbReference>
<name>A0A0G4PBD4_PENC3</name>
<keyword evidence="2" id="KW-1185">Reference proteome</keyword>